<dbReference type="PANTHER" id="PTHR30329:SF21">
    <property type="entry name" value="LIPOPROTEIN YIAD-RELATED"/>
    <property type="match status" value="1"/>
</dbReference>
<sequence>MSAQGNAPIIYKKVKKVSGESHHGGAWKVAYADFVTAMMAFFMLMWLLNATTEKQRKGIADYFSPTIPVMRASGGGDGAFGGDSVFTDETLAHTGHGGVPSPVTDKTADGGPAEGVDSGLEQQALEDLEEALSGNSGESMASDLARRHIVTELTDEGLLIELFDLEGEPLFAPGETEPEPVMRELVAMLASVFGLVKNGIAIEGHVAAQPVVVARNTAWELSGARAGRVREMLEAEGVPAEKIRRVTGHADREPAQRNPMAVRNNRIELILLRSGQ</sequence>
<dbReference type="Proteomes" id="UP000617355">
    <property type="component" value="Unassembled WGS sequence"/>
</dbReference>
<keyword evidence="4 9" id="KW-0812">Transmembrane</keyword>
<organism evidence="11 12">
    <name type="scientific">Sinisalibacter lacisalsi</name>
    <dbReference type="NCBI Taxonomy" id="1526570"/>
    <lineage>
        <taxon>Bacteria</taxon>
        <taxon>Pseudomonadati</taxon>
        <taxon>Pseudomonadota</taxon>
        <taxon>Alphaproteobacteria</taxon>
        <taxon>Rhodobacterales</taxon>
        <taxon>Roseobacteraceae</taxon>
        <taxon>Sinisalibacter</taxon>
    </lineage>
</organism>
<reference evidence="12" key="1">
    <citation type="journal article" date="2019" name="Int. J. Syst. Evol. Microbiol.">
        <title>The Global Catalogue of Microorganisms (GCM) 10K type strain sequencing project: providing services to taxonomists for standard genome sequencing and annotation.</title>
        <authorList>
            <consortium name="The Broad Institute Genomics Platform"/>
            <consortium name="The Broad Institute Genome Sequencing Center for Infectious Disease"/>
            <person name="Wu L."/>
            <person name="Ma J."/>
        </authorList>
    </citation>
    <scope>NUCLEOTIDE SEQUENCE [LARGE SCALE GENOMIC DNA]</scope>
    <source>
        <strain evidence="12">CGMCC 1.12922</strain>
    </source>
</reference>
<keyword evidence="3" id="KW-1003">Cell membrane</keyword>
<dbReference type="InterPro" id="IPR006665">
    <property type="entry name" value="OmpA-like"/>
</dbReference>
<dbReference type="InterPro" id="IPR025713">
    <property type="entry name" value="MotB-like_N_dom"/>
</dbReference>
<evidence type="ECO:0000256" key="8">
    <source>
        <dbReference type="SAM" id="MobiDB-lite"/>
    </source>
</evidence>
<dbReference type="RefSeq" id="WP_188525937.1">
    <property type="nucleotide sequence ID" value="NZ_BMGI01000001.1"/>
</dbReference>
<comment type="similarity">
    <text evidence="2">Belongs to the MotB family.</text>
</comment>
<accession>A0ABQ1QDV7</accession>
<feature type="domain" description="OmpA-like" evidence="10">
    <location>
        <begin position="156"/>
        <end position="275"/>
    </location>
</feature>
<keyword evidence="5 9" id="KW-1133">Transmembrane helix</keyword>
<evidence type="ECO:0000256" key="1">
    <source>
        <dbReference type="ARBA" id="ARBA00004162"/>
    </source>
</evidence>
<gene>
    <name evidence="11" type="primary">motB1</name>
    <name evidence="11" type="ORF">GCM10011358_04040</name>
</gene>
<dbReference type="InterPro" id="IPR036737">
    <property type="entry name" value="OmpA-like_sf"/>
</dbReference>
<dbReference type="EMBL" id="BMGI01000001">
    <property type="protein sequence ID" value="GGD22723.1"/>
    <property type="molecule type" value="Genomic_DNA"/>
</dbReference>
<evidence type="ECO:0000256" key="4">
    <source>
        <dbReference type="ARBA" id="ARBA00022692"/>
    </source>
</evidence>
<name>A0ABQ1QDV7_9RHOB</name>
<evidence type="ECO:0000256" key="9">
    <source>
        <dbReference type="SAM" id="Phobius"/>
    </source>
</evidence>
<dbReference type="Pfam" id="PF00691">
    <property type="entry name" value="OmpA"/>
    <property type="match status" value="1"/>
</dbReference>
<feature type="region of interest" description="Disordered" evidence="8">
    <location>
        <begin position="91"/>
        <end position="117"/>
    </location>
</feature>
<evidence type="ECO:0000256" key="7">
    <source>
        <dbReference type="PROSITE-ProRule" id="PRU00473"/>
    </source>
</evidence>
<comment type="subcellular location">
    <subcellularLocation>
        <location evidence="1">Cell membrane</location>
        <topology evidence="1">Single-pass membrane protein</topology>
    </subcellularLocation>
</comment>
<evidence type="ECO:0000256" key="5">
    <source>
        <dbReference type="ARBA" id="ARBA00022989"/>
    </source>
</evidence>
<evidence type="ECO:0000313" key="11">
    <source>
        <dbReference type="EMBL" id="GGD22723.1"/>
    </source>
</evidence>
<keyword evidence="12" id="KW-1185">Reference proteome</keyword>
<comment type="caution">
    <text evidence="11">The sequence shown here is derived from an EMBL/GenBank/DDBJ whole genome shotgun (WGS) entry which is preliminary data.</text>
</comment>
<dbReference type="Gene3D" id="3.30.1330.60">
    <property type="entry name" value="OmpA-like domain"/>
    <property type="match status" value="1"/>
</dbReference>
<proteinExistence type="inferred from homology"/>
<evidence type="ECO:0000313" key="12">
    <source>
        <dbReference type="Proteomes" id="UP000617355"/>
    </source>
</evidence>
<dbReference type="PANTHER" id="PTHR30329">
    <property type="entry name" value="STATOR ELEMENT OF FLAGELLAR MOTOR COMPLEX"/>
    <property type="match status" value="1"/>
</dbReference>
<dbReference type="Pfam" id="PF13677">
    <property type="entry name" value="MotB_plug"/>
    <property type="match status" value="1"/>
</dbReference>
<keyword evidence="6 7" id="KW-0472">Membrane</keyword>
<protein>
    <submittedName>
        <fullName evidence="11">Chemotaxis MotB protein</fullName>
    </submittedName>
</protein>
<evidence type="ECO:0000259" key="10">
    <source>
        <dbReference type="PROSITE" id="PS51123"/>
    </source>
</evidence>
<feature type="transmembrane region" description="Helical" evidence="9">
    <location>
        <begin position="29"/>
        <end position="48"/>
    </location>
</feature>
<evidence type="ECO:0000256" key="6">
    <source>
        <dbReference type="ARBA" id="ARBA00023136"/>
    </source>
</evidence>
<evidence type="ECO:0000256" key="3">
    <source>
        <dbReference type="ARBA" id="ARBA00022475"/>
    </source>
</evidence>
<evidence type="ECO:0000256" key="2">
    <source>
        <dbReference type="ARBA" id="ARBA00008914"/>
    </source>
</evidence>
<dbReference type="InterPro" id="IPR050330">
    <property type="entry name" value="Bact_OuterMem_StrucFunc"/>
</dbReference>
<dbReference type="SUPFAM" id="SSF103088">
    <property type="entry name" value="OmpA-like"/>
    <property type="match status" value="1"/>
</dbReference>
<dbReference type="PROSITE" id="PS51123">
    <property type="entry name" value="OMPA_2"/>
    <property type="match status" value="1"/>
</dbReference>